<feature type="transmembrane region" description="Helical" evidence="1">
    <location>
        <begin position="31"/>
        <end position="49"/>
    </location>
</feature>
<keyword evidence="1" id="KW-1133">Transmembrane helix</keyword>
<dbReference type="EMBL" id="VRKQ01000008">
    <property type="protein sequence ID" value="TXG39134.1"/>
    <property type="molecule type" value="Genomic_DNA"/>
</dbReference>
<keyword evidence="1" id="KW-0812">Transmembrane</keyword>
<feature type="transmembrane region" description="Helical" evidence="1">
    <location>
        <begin position="78"/>
        <end position="103"/>
    </location>
</feature>
<feature type="transmembrane region" description="Helical" evidence="1">
    <location>
        <begin position="134"/>
        <end position="161"/>
    </location>
</feature>
<protein>
    <recommendedName>
        <fullName evidence="4">Glycerophosphoryl diester phosphodiesterase membrane domain-containing protein</fullName>
    </recommendedName>
</protein>
<accession>A0A5C7GLJ4</accession>
<evidence type="ECO:0000256" key="1">
    <source>
        <dbReference type="SAM" id="Phobius"/>
    </source>
</evidence>
<dbReference type="AlphaFoldDB" id="A0A5C7GLJ4"/>
<keyword evidence="1" id="KW-0472">Membrane</keyword>
<name>A0A5C7GLJ4_9FLAO</name>
<dbReference type="RefSeq" id="WP_147766613.1">
    <property type="nucleotide sequence ID" value="NZ_VRKQ01000008.1"/>
</dbReference>
<reference evidence="2 3" key="1">
    <citation type="submission" date="2019-08" db="EMBL/GenBank/DDBJ databases">
        <title>Seonamhaeicola sediminis sp. nov., isolated from marine sediment.</title>
        <authorList>
            <person name="Cao W.R."/>
        </authorList>
    </citation>
    <scope>NUCLEOTIDE SEQUENCE [LARGE SCALE GENOMIC DNA]</scope>
    <source>
        <strain evidence="2 3">1505</strain>
    </source>
</reference>
<dbReference type="Proteomes" id="UP000321080">
    <property type="component" value="Unassembled WGS sequence"/>
</dbReference>
<evidence type="ECO:0008006" key="4">
    <source>
        <dbReference type="Google" id="ProtNLM"/>
    </source>
</evidence>
<evidence type="ECO:0000313" key="2">
    <source>
        <dbReference type="EMBL" id="TXG39134.1"/>
    </source>
</evidence>
<feature type="transmembrane region" description="Helical" evidence="1">
    <location>
        <begin position="257"/>
        <end position="284"/>
    </location>
</feature>
<keyword evidence="3" id="KW-1185">Reference proteome</keyword>
<proteinExistence type="predicted"/>
<evidence type="ECO:0000313" key="3">
    <source>
        <dbReference type="Proteomes" id="UP000321080"/>
    </source>
</evidence>
<sequence length="313" mass="35257">MQLYKSRGFSEFFQDTFGFLKQNGKHFFKHYFIINGIFLLILMTFGYFFTKFYSELIFGGVLQGKSTNVLDEYINENAGWFVVLLLLFLLVALISAIISYAYTPIYLKLYAEKGGKNFETKDLVDSYKNIIGKLIIYLVCCILLGIPLIIVFAICGFILAITIVGILALPLLVGAFMLLYTMALMEYLEDKKGIWESFGYSWNLLTSKFWAAVGSVGIFYLISYIAQNVISLIPYVFGMASLFTTIDQGAPTEEELGATMMIIMLLVFFLTFIVSATLGTIVQLNQGIIFYSLKEDKENINTKDIIDQIGSGA</sequence>
<organism evidence="2 3">
    <name type="scientific">Seonamhaeicola maritimus</name>
    <dbReference type="NCBI Taxonomy" id="2591822"/>
    <lineage>
        <taxon>Bacteria</taxon>
        <taxon>Pseudomonadati</taxon>
        <taxon>Bacteroidota</taxon>
        <taxon>Flavobacteriia</taxon>
        <taxon>Flavobacteriales</taxon>
        <taxon>Flavobacteriaceae</taxon>
    </lineage>
</organism>
<feature type="transmembrane region" description="Helical" evidence="1">
    <location>
        <begin position="209"/>
        <end position="237"/>
    </location>
</feature>
<comment type="caution">
    <text evidence="2">The sequence shown here is derived from an EMBL/GenBank/DDBJ whole genome shotgun (WGS) entry which is preliminary data.</text>
</comment>
<gene>
    <name evidence="2" type="ORF">FUA22_04455</name>
</gene>
<dbReference type="OrthoDB" id="1149172at2"/>
<feature type="transmembrane region" description="Helical" evidence="1">
    <location>
        <begin position="167"/>
        <end position="188"/>
    </location>
</feature>